<dbReference type="CDD" id="cd00093">
    <property type="entry name" value="HTH_XRE"/>
    <property type="match status" value="1"/>
</dbReference>
<dbReference type="InterPro" id="IPR010982">
    <property type="entry name" value="Lambda_DNA-bd_dom_sf"/>
</dbReference>
<dbReference type="Proteomes" id="UP001296580">
    <property type="component" value="Unassembled WGS sequence"/>
</dbReference>
<name>A0AAJ3FET1_MEDGN</name>
<protein>
    <submittedName>
        <fullName evidence="2">Helix-turn-helix domain-containing protein</fullName>
    </submittedName>
</protein>
<dbReference type="InterPro" id="IPR001387">
    <property type="entry name" value="Cro/C1-type_HTH"/>
</dbReference>
<dbReference type="EMBL" id="JAAIRV010000020">
    <property type="protein sequence ID" value="NSI58899.1"/>
    <property type="molecule type" value="Genomic_DNA"/>
</dbReference>
<gene>
    <name evidence="2" type="ORF">G4993_10880</name>
</gene>
<dbReference type="Pfam" id="PF01381">
    <property type="entry name" value="HTH_3"/>
    <property type="match status" value="1"/>
</dbReference>
<sequence length="158" mass="18218">MTVGERIKEIRMKLGMSQVDFADKINVSKQTLYKYENNIITNIPSDKIEAAADLGNVSPSYIMGWDKNKATVNLFTGNGTIEYISKSEKALLELYNLLNDFGKKEAYKRLEELTLIDRYSMSSNHLEVLAAHERTDIKVTDEMRKHDKDIMMDDSEWE</sequence>
<dbReference type="PROSITE" id="PS50943">
    <property type="entry name" value="HTH_CROC1"/>
    <property type="match status" value="1"/>
</dbReference>
<reference evidence="2" key="1">
    <citation type="journal article" date="2020" name="Cell Host Microbe">
        <title>Functional and Genomic Variation between Human-Derived Isolates of Lachnospiraceae Reveals Inter- and Intra-Species Diversity.</title>
        <authorList>
            <person name="Sorbara M.T."/>
            <person name="Littmann E.R."/>
            <person name="Fontana E."/>
            <person name="Moody T.U."/>
            <person name="Kohout C.E."/>
            <person name="Gjonbalaj M."/>
            <person name="Eaton V."/>
            <person name="Seok R."/>
            <person name="Leiner I.M."/>
            <person name="Pamer E.G."/>
        </authorList>
    </citation>
    <scope>NUCLEOTIDE SEQUENCE</scope>
    <source>
        <strain evidence="2">MSK.15.32</strain>
    </source>
</reference>
<accession>A0AAJ3FET1</accession>
<feature type="domain" description="HTH cro/C1-type" evidence="1">
    <location>
        <begin position="7"/>
        <end position="62"/>
    </location>
</feature>
<organism evidence="2 3">
    <name type="scientific">Mediterraneibacter gnavus</name>
    <name type="common">Ruminococcus gnavus</name>
    <dbReference type="NCBI Taxonomy" id="33038"/>
    <lineage>
        <taxon>Bacteria</taxon>
        <taxon>Bacillati</taxon>
        <taxon>Bacillota</taxon>
        <taxon>Clostridia</taxon>
        <taxon>Lachnospirales</taxon>
        <taxon>Lachnospiraceae</taxon>
        <taxon>Mediterraneibacter</taxon>
    </lineage>
</organism>
<evidence type="ECO:0000313" key="3">
    <source>
        <dbReference type="Proteomes" id="UP001296580"/>
    </source>
</evidence>
<dbReference type="SMART" id="SM00530">
    <property type="entry name" value="HTH_XRE"/>
    <property type="match status" value="1"/>
</dbReference>
<comment type="caution">
    <text evidence="2">The sequence shown here is derived from an EMBL/GenBank/DDBJ whole genome shotgun (WGS) entry which is preliminary data.</text>
</comment>
<evidence type="ECO:0000313" key="2">
    <source>
        <dbReference type="EMBL" id="NSI58899.1"/>
    </source>
</evidence>
<proteinExistence type="predicted"/>
<dbReference type="RefSeq" id="WP_173878012.1">
    <property type="nucleotide sequence ID" value="NZ_JAAIMR010000020.1"/>
</dbReference>
<reference evidence="2" key="2">
    <citation type="submission" date="2020-02" db="EMBL/GenBank/DDBJ databases">
        <authorList>
            <person name="Littmann E."/>
            <person name="Sorbara M."/>
        </authorList>
    </citation>
    <scope>NUCLEOTIDE SEQUENCE</scope>
    <source>
        <strain evidence="2">MSK.15.32</strain>
    </source>
</reference>
<dbReference type="AlphaFoldDB" id="A0AAJ3FET1"/>
<dbReference type="Gene3D" id="1.10.260.40">
    <property type="entry name" value="lambda repressor-like DNA-binding domains"/>
    <property type="match status" value="1"/>
</dbReference>
<evidence type="ECO:0000259" key="1">
    <source>
        <dbReference type="PROSITE" id="PS50943"/>
    </source>
</evidence>
<dbReference type="GO" id="GO:0003677">
    <property type="term" value="F:DNA binding"/>
    <property type="evidence" value="ECO:0007669"/>
    <property type="project" value="InterPro"/>
</dbReference>
<dbReference type="SUPFAM" id="SSF47413">
    <property type="entry name" value="lambda repressor-like DNA-binding domains"/>
    <property type="match status" value="1"/>
</dbReference>